<evidence type="ECO:0000256" key="1">
    <source>
        <dbReference type="SAM" id="MobiDB-lite"/>
    </source>
</evidence>
<dbReference type="Proteomes" id="UP000601223">
    <property type="component" value="Unassembled WGS sequence"/>
</dbReference>
<keyword evidence="3" id="KW-1185">Reference proteome</keyword>
<protein>
    <submittedName>
        <fullName evidence="2">Uncharacterized protein</fullName>
    </submittedName>
</protein>
<evidence type="ECO:0000313" key="3">
    <source>
        <dbReference type="Proteomes" id="UP000601223"/>
    </source>
</evidence>
<evidence type="ECO:0000313" key="2">
    <source>
        <dbReference type="EMBL" id="GIF82010.1"/>
    </source>
</evidence>
<dbReference type="AlphaFoldDB" id="A0A8J3NKZ6"/>
<accession>A0A8J3NKZ6</accession>
<organism evidence="2 3">
    <name type="scientific">Catellatospora bangladeshensis</name>
    <dbReference type="NCBI Taxonomy" id="310355"/>
    <lineage>
        <taxon>Bacteria</taxon>
        <taxon>Bacillati</taxon>
        <taxon>Actinomycetota</taxon>
        <taxon>Actinomycetes</taxon>
        <taxon>Micromonosporales</taxon>
        <taxon>Micromonosporaceae</taxon>
        <taxon>Catellatospora</taxon>
    </lineage>
</organism>
<sequence length="310" mass="33186">MRFLGVPGGPDEPERPFGREGWAAPDGEVVGMFRDGSCQPGDAERPFDSEAWRAADGHVIDMHRGVPAIVAGDNRCSDLSGGAESPLREADADGISGLAVKAAVKQAIDAFLFPGAGLVVQVLVTAVLTFKRLDNTDGVKIAVPVNVGELPLAFEVSTTLRDGASRYFTAPLEFEPKAGEPSALIGVPSVELQTPQADSAAVSAVDSGARWRQELAPGRDDMAAVVIAGRPPLIDSDLFWAPMAEVIANSEAFAARKTEGMKIVSLGVSDVLVVDRRNRRMRWIARDRNGTWSQRYYGYEVRLGTEQPSI</sequence>
<comment type="caution">
    <text evidence="2">The sequence shown here is derived from an EMBL/GenBank/DDBJ whole genome shotgun (WGS) entry which is preliminary data.</text>
</comment>
<proteinExistence type="predicted"/>
<feature type="region of interest" description="Disordered" evidence="1">
    <location>
        <begin position="1"/>
        <end position="22"/>
    </location>
</feature>
<name>A0A8J3NKZ6_9ACTN</name>
<gene>
    <name evidence="2" type="ORF">Cba03nite_33590</name>
</gene>
<dbReference type="EMBL" id="BONF01000017">
    <property type="protein sequence ID" value="GIF82010.1"/>
    <property type="molecule type" value="Genomic_DNA"/>
</dbReference>
<reference evidence="2 3" key="1">
    <citation type="submission" date="2021-01" db="EMBL/GenBank/DDBJ databases">
        <title>Whole genome shotgun sequence of Catellatospora bangladeshensis NBRC 107357.</title>
        <authorList>
            <person name="Komaki H."/>
            <person name="Tamura T."/>
        </authorList>
    </citation>
    <scope>NUCLEOTIDE SEQUENCE [LARGE SCALE GENOMIC DNA]</scope>
    <source>
        <strain evidence="2 3">NBRC 107357</strain>
    </source>
</reference>
<dbReference type="RefSeq" id="WP_203746749.1">
    <property type="nucleotide sequence ID" value="NZ_BONF01000017.1"/>
</dbReference>